<evidence type="ECO:0000313" key="8">
    <source>
        <dbReference type="EMBL" id="KAG2381806.1"/>
    </source>
</evidence>
<evidence type="ECO:0000256" key="3">
    <source>
        <dbReference type="ARBA" id="ARBA00011915"/>
    </source>
</evidence>
<sequence length="417" mass="46781">MQHFSTARFCPKACCFKSSLLKILGTQQQQRFFHSNHFPMTSSSTESQVQFHDRSSEPSVQVITLNRPKALNSLNLEMVRELTPRYEQLSSANDPCKIIILKGAGDKAFCAGGDIKAIYESKDPKFFAEEYQLNYLIGTLYEKHKKVQIAFLNGITMGGGVGLSVQPDTIRIATEKTVFAMPETAIGFFCDVGGSYFLPRIPIKGLGMYLALTGARLKGEQCVVAGVATHFVPSDKLGELEELVVKLSRDTHNGFVSPQMIGNEITKHFPQEQYLNTSHAKSFLHHEKEISLFDPSVNPTVHDIVEGLKKLNTHHAEHTLKTLEQMSPTSLRVVHRQLRMGAVLGYKECFDMELGIAKHMMFGHDFFEGVRALLVDKDKNPKWNPATLEQVKKKEIDAYFEAFLTTSAKITQHNENA</sequence>
<reference evidence="8 9" key="1">
    <citation type="journal article" date="2018" name="BMC Genomics">
        <title>The genome of Naegleria lovaniensis, the basis for a comparative approach to unravel pathogenicity factors of the human pathogenic amoeba N. fowleri.</title>
        <authorList>
            <person name="Liechti N."/>
            <person name="Schurch N."/>
            <person name="Bruggmann R."/>
            <person name="Wittwer M."/>
        </authorList>
    </citation>
    <scope>NUCLEOTIDE SEQUENCE [LARGE SCALE GENOMIC DNA]</scope>
    <source>
        <strain evidence="8 9">ATCC 30569</strain>
    </source>
</reference>
<evidence type="ECO:0000256" key="4">
    <source>
        <dbReference type="ARBA" id="ARBA00022801"/>
    </source>
</evidence>
<feature type="domain" description="Enoyl-CoA hydratase/isomerase" evidence="7">
    <location>
        <begin position="61"/>
        <end position="400"/>
    </location>
</feature>
<evidence type="ECO:0000256" key="1">
    <source>
        <dbReference type="ARBA" id="ARBA00001709"/>
    </source>
</evidence>
<dbReference type="InterPro" id="IPR032259">
    <property type="entry name" value="HIBYL-CoA-H"/>
</dbReference>
<protein>
    <recommendedName>
        <fullName evidence="3">3-hydroxyisobutyryl-CoA hydrolase</fullName>
        <ecNumber evidence="3">3.1.2.4</ecNumber>
    </recommendedName>
    <alternativeName>
        <fullName evidence="6">3-hydroxyisobutyryl-coenzyme A hydrolase</fullName>
    </alternativeName>
</protein>
<dbReference type="EC" id="3.1.2.4" evidence="3"/>
<dbReference type="AlphaFoldDB" id="A0AA88GMC3"/>
<dbReference type="NCBIfam" id="NF004127">
    <property type="entry name" value="PRK05617.1"/>
    <property type="match status" value="1"/>
</dbReference>
<keyword evidence="9" id="KW-1185">Reference proteome</keyword>
<keyword evidence="5" id="KW-0496">Mitochondrion</keyword>
<dbReference type="GO" id="GO:0006574">
    <property type="term" value="P:L-valine catabolic process"/>
    <property type="evidence" value="ECO:0007669"/>
    <property type="project" value="TreeGrafter"/>
</dbReference>
<comment type="caution">
    <text evidence="8">The sequence shown here is derived from an EMBL/GenBank/DDBJ whole genome shotgun (WGS) entry which is preliminary data.</text>
</comment>
<comment type="catalytic activity">
    <reaction evidence="1">
        <text>3-hydroxy-2-methylpropanoyl-CoA + H2O = 3-hydroxy-2-methylpropanoate + CoA + H(+)</text>
        <dbReference type="Rhea" id="RHEA:20888"/>
        <dbReference type="ChEBI" id="CHEBI:11805"/>
        <dbReference type="ChEBI" id="CHEBI:15377"/>
        <dbReference type="ChEBI" id="CHEBI:15378"/>
        <dbReference type="ChEBI" id="CHEBI:57287"/>
        <dbReference type="ChEBI" id="CHEBI:57340"/>
        <dbReference type="EC" id="3.1.2.4"/>
    </reaction>
</comment>
<dbReference type="InterPro" id="IPR045004">
    <property type="entry name" value="ECH_dom"/>
</dbReference>
<dbReference type="GO" id="GO:0003860">
    <property type="term" value="F:3-hydroxyisobutyryl-CoA hydrolase activity"/>
    <property type="evidence" value="ECO:0007669"/>
    <property type="project" value="UniProtKB-EC"/>
</dbReference>
<dbReference type="PANTHER" id="PTHR43176">
    <property type="entry name" value="3-HYDROXYISOBUTYRYL-COA HYDROLASE-RELATED"/>
    <property type="match status" value="1"/>
</dbReference>
<evidence type="ECO:0000313" key="9">
    <source>
        <dbReference type="Proteomes" id="UP000816034"/>
    </source>
</evidence>
<dbReference type="Proteomes" id="UP000816034">
    <property type="component" value="Unassembled WGS sequence"/>
</dbReference>
<dbReference type="GO" id="GO:0005739">
    <property type="term" value="C:mitochondrion"/>
    <property type="evidence" value="ECO:0007669"/>
    <property type="project" value="UniProtKB-SubCell"/>
</dbReference>
<name>A0AA88GMC3_NAELO</name>
<dbReference type="InterPro" id="IPR029045">
    <property type="entry name" value="ClpP/crotonase-like_dom_sf"/>
</dbReference>
<dbReference type="PANTHER" id="PTHR43176:SF3">
    <property type="entry name" value="3-HYDROXYISOBUTYRYL-COA HYDROLASE, MITOCHONDRIAL"/>
    <property type="match status" value="1"/>
</dbReference>
<dbReference type="CDD" id="cd06558">
    <property type="entry name" value="crotonase-like"/>
    <property type="match status" value="1"/>
</dbReference>
<dbReference type="GeneID" id="68098644"/>
<comment type="subcellular location">
    <subcellularLocation>
        <location evidence="2">Mitochondrion</location>
    </subcellularLocation>
</comment>
<dbReference type="EMBL" id="PYSW02000026">
    <property type="protein sequence ID" value="KAG2381806.1"/>
    <property type="molecule type" value="Genomic_DNA"/>
</dbReference>
<proteinExistence type="predicted"/>
<dbReference type="FunFam" id="3.90.226.10:FF:000026">
    <property type="entry name" value="3-hydroxyisobutyryl-CoA hydrolase, mitochondrial"/>
    <property type="match status" value="1"/>
</dbReference>
<dbReference type="RefSeq" id="XP_044547485.1">
    <property type="nucleotide sequence ID" value="XM_044696023.1"/>
</dbReference>
<keyword evidence="4" id="KW-0378">Hydrolase</keyword>
<gene>
    <name evidence="8" type="ORF">C9374_006190</name>
</gene>
<accession>A0AA88GMC3</accession>
<evidence type="ECO:0000256" key="5">
    <source>
        <dbReference type="ARBA" id="ARBA00023128"/>
    </source>
</evidence>
<organism evidence="8 9">
    <name type="scientific">Naegleria lovaniensis</name>
    <name type="common">Amoeba</name>
    <dbReference type="NCBI Taxonomy" id="51637"/>
    <lineage>
        <taxon>Eukaryota</taxon>
        <taxon>Discoba</taxon>
        <taxon>Heterolobosea</taxon>
        <taxon>Tetramitia</taxon>
        <taxon>Eutetramitia</taxon>
        <taxon>Vahlkampfiidae</taxon>
        <taxon>Naegleria</taxon>
    </lineage>
</organism>
<dbReference type="Pfam" id="PF16113">
    <property type="entry name" value="ECH_2"/>
    <property type="match status" value="1"/>
</dbReference>
<evidence type="ECO:0000256" key="2">
    <source>
        <dbReference type="ARBA" id="ARBA00004173"/>
    </source>
</evidence>
<evidence type="ECO:0000259" key="7">
    <source>
        <dbReference type="Pfam" id="PF16113"/>
    </source>
</evidence>
<dbReference type="Gene3D" id="3.90.226.10">
    <property type="entry name" value="2-enoyl-CoA Hydratase, Chain A, domain 1"/>
    <property type="match status" value="1"/>
</dbReference>
<evidence type="ECO:0000256" key="6">
    <source>
        <dbReference type="ARBA" id="ARBA00031181"/>
    </source>
</evidence>
<dbReference type="SUPFAM" id="SSF52096">
    <property type="entry name" value="ClpP/crotonase"/>
    <property type="match status" value="1"/>
</dbReference>